<evidence type="ECO:0000313" key="2">
    <source>
        <dbReference type="EMBL" id="OOQ47768.1"/>
    </source>
</evidence>
<dbReference type="InterPro" id="IPR051873">
    <property type="entry name" value="KNR4/SMI1_regulator"/>
</dbReference>
<protein>
    <recommendedName>
        <fullName evidence="1">Knr4/Smi1-like domain-containing protein</fullName>
    </recommendedName>
</protein>
<dbReference type="InterPro" id="IPR018958">
    <property type="entry name" value="Knr4/Smi1-like_dom"/>
</dbReference>
<dbReference type="EMBL" id="LHQL01000014">
    <property type="protein sequence ID" value="OOQ47768.1"/>
    <property type="molecule type" value="Genomic_DNA"/>
</dbReference>
<evidence type="ECO:0000259" key="1">
    <source>
        <dbReference type="SMART" id="SM00860"/>
    </source>
</evidence>
<evidence type="ECO:0000313" key="3">
    <source>
        <dbReference type="EMBL" id="QIT48088.1"/>
    </source>
</evidence>
<organism evidence="3 5">
    <name type="scientific">Streptomyces antibioticus</name>
    <dbReference type="NCBI Taxonomy" id="1890"/>
    <lineage>
        <taxon>Bacteria</taxon>
        <taxon>Bacillati</taxon>
        <taxon>Actinomycetota</taxon>
        <taxon>Actinomycetes</taxon>
        <taxon>Kitasatosporales</taxon>
        <taxon>Streptomycetaceae</taxon>
        <taxon>Streptomyces</taxon>
    </lineage>
</organism>
<dbReference type="SMART" id="SM00860">
    <property type="entry name" value="SMI1_KNR4"/>
    <property type="match status" value="1"/>
</dbReference>
<dbReference type="PANTHER" id="PTHR47432:SF1">
    <property type="entry name" value="CELL WALL ASSEMBLY REGULATOR SMI1"/>
    <property type="match status" value="1"/>
</dbReference>
<dbReference type="Pfam" id="PF09346">
    <property type="entry name" value="SMI1_KNR4"/>
    <property type="match status" value="1"/>
</dbReference>
<dbReference type="InterPro" id="IPR037883">
    <property type="entry name" value="Knr4/Smi1-like_sf"/>
</dbReference>
<sequence length="388" mass="40845">MTTDLVAASWDRIDAWLRVHAPRTFASLGAPAAEAEIRAAEADLGLVFPADLVASLRRHDGAAEGTEAFRLPTGDRLLGVREIVAATEFLRTAAADLDEESAEFYWLPGYVQFGSYGVTADGLTVDCRPGDSLGAIGRFFDETGTDFGRADSLGGYLEGVADQLERGPVAGAVTFNGRLIWEWAATGRPDWGDAGDPLPTAAADLAPLEWPAGPTEALRPGPLFGLEELGALIASTSREQVTVAAWRQMRRLAVETGLAKYPEVAAALDAGGRGESVALAQDEPLGLRLRGVIAAAGAQRDSYREWAAQALVVTVCGSPYAALAKSATIRGRLNPDWREELHSDLGGPPLPPVPDDRFWATLGNPAIDTGYYEGLFAASGDGVEGGAG</sequence>
<evidence type="ECO:0000313" key="5">
    <source>
        <dbReference type="Proteomes" id="UP000502504"/>
    </source>
</evidence>
<dbReference type="PANTHER" id="PTHR47432">
    <property type="entry name" value="CELL WALL ASSEMBLY REGULATOR SMI1"/>
    <property type="match status" value="1"/>
</dbReference>
<dbReference type="AlphaFoldDB" id="A0AAE6YE90"/>
<name>A0AAE6YE90_STRAT</name>
<accession>A0AAE6YE90</accession>
<gene>
    <name evidence="2" type="ORF">AFM16_34350</name>
    <name evidence="3" type="ORF">HCX60_34940</name>
</gene>
<dbReference type="RefSeq" id="WP_078636338.1">
    <property type="nucleotide sequence ID" value="NZ_CM007717.1"/>
</dbReference>
<proteinExistence type="predicted"/>
<keyword evidence="4" id="KW-1185">Reference proteome</keyword>
<reference evidence="3 5" key="2">
    <citation type="submission" date="2020-03" db="EMBL/GenBank/DDBJ databases">
        <title>Is there a link between lipid content and antibiotic production in Streptomyces?</title>
        <authorList>
            <person name="David M."/>
            <person name="Lejeune C."/>
            <person name="Abreu S."/>
            <person name="Thibessard A."/>
            <person name="Leblond P."/>
            <person name="Chaminade P."/>
            <person name="Virolle M.-J."/>
        </authorList>
    </citation>
    <scope>NUCLEOTIDE SEQUENCE [LARGE SCALE GENOMIC DNA]</scope>
    <source>
        <strain evidence="3 5">DSM 41481</strain>
    </source>
</reference>
<dbReference type="Proteomes" id="UP000190306">
    <property type="component" value="Chromosome"/>
</dbReference>
<dbReference type="Proteomes" id="UP000502504">
    <property type="component" value="Chromosome"/>
</dbReference>
<feature type="domain" description="Knr4/Smi1-like" evidence="1">
    <location>
        <begin position="31"/>
        <end position="159"/>
    </location>
</feature>
<evidence type="ECO:0000313" key="4">
    <source>
        <dbReference type="Proteomes" id="UP000190306"/>
    </source>
</evidence>
<reference evidence="2 4" key="1">
    <citation type="submission" date="2015-07" db="EMBL/GenBank/DDBJ databases">
        <title>Draft Genome Sequence of Streptomyces antibioticus, IMRU 3720 reveals insights in the evolution of actinomycin biosynthetic gene clusters in Streptomyces.</title>
        <authorList>
            <person name="Crnovcic I."/>
            <person name="Ruckert C."/>
            <person name="Kalinowksi J."/>
            <person name="Keller U."/>
        </authorList>
    </citation>
    <scope>NUCLEOTIDE SEQUENCE [LARGE SCALE GENOMIC DNA]</scope>
    <source>
        <strain evidence="2 4">DSM 41481</strain>
    </source>
</reference>
<dbReference type="EMBL" id="CP050692">
    <property type="protein sequence ID" value="QIT48088.1"/>
    <property type="molecule type" value="Genomic_DNA"/>
</dbReference>
<dbReference type="SUPFAM" id="SSF160631">
    <property type="entry name" value="SMI1/KNR4-like"/>
    <property type="match status" value="1"/>
</dbReference>